<dbReference type="PROSITE" id="PS51585">
    <property type="entry name" value="SAM_MT_TPMT"/>
    <property type="match status" value="1"/>
</dbReference>
<keyword evidence="6" id="KW-0489">Methyltransferase</keyword>
<evidence type="ECO:0000313" key="9">
    <source>
        <dbReference type="EMBL" id="KKO09942.1"/>
    </source>
</evidence>
<comment type="similarity">
    <text evidence="3">Belongs to the class I-like SAM-binding methyltransferase superfamily. TPMT family.</text>
</comment>
<dbReference type="Gene3D" id="3.40.50.150">
    <property type="entry name" value="Vaccinia Virus protein VP39"/>
    <property type="match status" value="1"/>
</dbReference>
<gene>
    <name evidence="9" type="ORF">LCGC14_0034440</name>
</gene>
<dbReference type="InterPro" id="IPR025835">
    <property type="entry name" value="Thiopurine_S-MeTrfase"/>
</dbReference>
<comment type="catalytic activity">
    <reaction evidence="1">
        <text>S-adenosyl-L-methionine + a thiopurine = S-adenosyl-L-homocysteine + a thiopurine S-methylether.</text>
        <dbReference type="EC" id="2.1.1.67"/>
    </reaction>
</comment>
<sequence>MEADFWKQRWHLGETGFHKSQVNPLLTHWWPFVRASQGAPVLVPLCGKSLDMHWLVDRGHTVIGVELARKALQEFAAEQALAFEWTITGPFEKVEGQGYRLYCGDFFALTASDVGSVQVVYDRAALIALPGRMREEYAAHMRRILPPRWTMLLVTLDYPQAQRAGPPFSVSDEEVRRLFAGCDIALLDNRDVLDEHQMFRSQGMTELHERVYLIEQT</sequence>
<dbReference type="GO" id="GO:0005737">
    <property type="term" value="C:cytoplasm"/>
    <property type="evidence" value="ECO:0007669"/>
    <property type="project" value="UniProtKB-SubCell"/>
</dbReference>
<evidence type="ECO:0000256" key="1">
    <source>
        <dbReference type="ARBA" id="ARBA00000903"/>
    </source>
</evidence>
<evidence type="ECO:0000256" key="7">
    <source>
        <dbReference type="ARBA" id="ARBA00022679"/>
    </source>
</evidence>
<organism evidence="9">
    <name type="scientific">marine sediment metagenome</name>
    <dbReference type="NCBI Taxonomy" id="412755"/>
    <lineage>
        <taxon>unclassified sequences</taxon>
        <taxon>metagenomes</taxon>
        <taxon>ecological metagenomes</taxon>
    </lineage>
</organism>
<evidence type="ECO:0000256" key="4">
    <source>
        <dbReference type="ARBA" id="ARBA00011905"/>
    </source>
</evidence>
<dbReference type="PANTHER" id="PTHR10259">
    <property type="entry name" value="THIOPURINE S-METHYLTRANSFERASE"/>
    <property type="match status" value="1"/>
</dbReference>
<dbReference type="GO" id="GO:0010038">
    <property type="term" value="P:response to metal ion"/>
    <property type="evidence" value="ECO:0007669"/>
    <property type="project" value="InterPro"/>
</dbReference>
<dbReference type="GO" id="GO:0032259">
    <property type="term" value="P:methylation"/>
    <property type="evidence" value="ECO:0007669"/>
    <property type="project" value="UniProtKB-KW"/>
</dbReference>
<evidence type="ECO:0000256" key="3">
    <source>
        <dbReference type="ARBA" id="ARBA00008145"/>
    </source>
</evidence>
<dbReference type="InterPro" id="IPR022474">
    <property type="entry name" value="Thiopur_S-MeTfrase_Se/Te_detox"/>
</dbReference>
<proteinExistence type="inferred from homology"/>
<keyword evidence="8" id="KW-0949">S-adenosyl-L-methionine</keyword>
<dbReference type="SUPFAM" id="SSF53335">
    <property type="entry name" value="S-adenosyl-L-methionine-dependent methyltransferases"/>
    <property type="match status" value="1"/>
</dbReference>
<dbReference type="NCBIfam" id="TIGR03840">
    <property type="entry name" value="TMPT_Se_Te"/>
    <property type="match status" value="1"/>
</dbReference>
<dbReference type="HAMAP" id="MF_00812">
    <property type="entry name" value="Thiopur_methtran"/>
    <property type="match status" value="1"/>
</dbReference>
<name>A0A0F9YCI7_9ZZZZ</name>
<evidence type="ECO:0000256" key="5">
    <source>
        <dbReference type="ARBA" id="ARBA00022490"/>
    </source>
</evidence>
<evidence type="ECO:0000256" key="8">
    <source>
        <dbReference type="ARBA" id="ARBA00022691"/>
    </source>
</evidence>
<dbReference type="EMBL" id="LAZR01000006">
    <property type="protein sequence ID" value="KKO09942.1"/>
    <property type="molecule type" value="Genomic_DNA"/>
</dbReference>
<accession>A0A0F9YCI7</accession>
<evidence type="ECO:0000256" key="6">
    <source>
        <dbReference type="ARBA" id="ARBA00022603"/>
    </source>
</evidence>
<evidence type="ECO:0000256" key="2">
    <source>
        <dbReference type="ARBA" id="ARBA00004496"/>
    </source>
</evidence>
<dbReference type="GO" id="GO:0008119">
    <property type="term" value="F:thiopurine S-methyltransferase activity"/>
    <property type="evidence" value="ECO:0007669"/>
    <property type="project" value="UniProtKB-EC"/>
</dbReference>
<keyword evidence="7" id="KW-0808">Transferase</keyword>
<comment type="subcellular location">
    <subcellularLocation>
        <location evidence="2">Cytoplasm</location>
    </subcellularLocation>
</comment>
<dbReference type="PIRSF" id="PIRSF023956">
    <property type="entry name" value="Thiopurine_S-methyltransferase"/>
    <property type="match status" value="1"/>
</dbReference>
<dbReference type="AlphaFoldDB" id="A0A0F9YCI7"/>
<dbReference type="FunFam" id="3.40.50.150:FF:000101">
    <property type="entry name" value="Thiopurine S-methyltransferase"/>
    <property type="match status" value="1"/>
</dbReference>
<protein>
    <recommendedName>
        <fullName evidence="4">thiopurine S-methyltransferase</fullName>
        <ecNumber evidence="4">2.1.1.67</ecNumber>
    </recommendedName>
</protein>
<dbReference type="InterPro" id="IPR029063">
    <property type="entry name" value="SAM-dependent_MTases_sf"/>
</dbReference>
<dbReference type="PANTHER" id="PTHR10259:SF11">
    <property type="entry name" value="THIOPURINE S-METHYLTRANSFERASE"/>
    <property type="match status" value="1"/>
</dbReference>
<dbReference type="NCBIfam" id="NF009732">
    <property type="entry name" value="PRK13255.1"/>
    <property type="match status" value="1"/>
</dbReference>
<dbReference type="InterPro" id="IPR008854">
    <property type="entry name" value="TPMT"/>
</dbReference>
<keyword evidence="5" id="KW-0963">Cytoplasm</keyword>
<dbReference type="Pfam" id="PF05724">
    <property type="entry name" value="TPMT"/>
    <property type="match status" value="1"/>
</dbReference>
<dbReference type="EC" id="2.1.1.67" evidence="4"/>
<reference evidence="9" key="1">
    <citation type="journal article" date="2015" name="Nature">
        <title>Complex archaea that bridge the gap between prokaryotes and eukaryotes.</title>
        <authorList>
            <person name="Spang A."/>
            <person name="Saw J.H."/>
            <person name="Jorgensen S.L."/>
            <person name="Zaremba-Niedzwiedzka K."/>
            <person name="Martijn J."/>
            <person name="Lind A.E."/>
            <person name="van Eijk R."/>
            <person name="Schleper C."/>
            <person name="Guy L."/>
            <person name="Ettema T.J."/>
        </authorList>
    </citation>
    <scope>NUCLEOTIDE SEQUENCE</scope>
</reference>
<comment type="caution">
    <text evidence="9">The sequence shown here is derived from an EMBL/GenBank/DDBJ whole genome shotgun (WGS) entry which is preliminary data.</text>
</comment>